<keyword evidence="1" id="KW-0723">Serine/threonine-protein kinase</keyword>
<evidence type="ECO:0000256" key="1">
    <source>
        <dbReference type="ARBA" id="ARBA00022527"/>
    </source>
</evidence>
<dbReference type="SMART" id="SM00220">
    <property type="entry name" value="S_TKc"/>
    <property type="match status" value="1"/>
</dbReference>
<dbReference type="Gene3D" id="1.10.510.10">
    <property type="entry name" value="Transferase(Phosphotransferase) domain 1"/>
    <property type="match status" value="2"/>
</dbReference>
<dbReference type="SUPFAM" id="SSF56112">
    <property type="entry name" value="Protein kinase-like (PK-like)"/>
    <property type="match status" value="1"/>
</dbReference>
<keyword evidence="6" id="KW-1133">Transmembrane helix</keyword>
<feature type="domain" description="Protein kinase" evidence="7">
    <location>
        <begin position="339"/>
        <end position="937"/>
    </location>
</feature>
<keyword evidence="2 4" id="KW-0547">Nucleotide-binding</keyword>
<evidence type="ECO:0000256" key="3">
    <source>
        <dbReference type="ARBA" id="ARBA00022840"/>
    </source>
</evidence>
<evidence type="ECO:0000256" key="2">
    <source>
        <dbReference type="ARBA" id="ARBA00022741"/>
    </source>
</evidence>
<dbReference type="GO" id="GO:0005524">
    <property type="term" value="F:ATP binding"/>
    <property type="evidence" value="ECO:0007669"/>
    <property type="project" value="UniProtKB-UniRule"/>
</dbReference>
<dbReference type="PANTHER" id="PTHR44329">
    <property type="entry name" value="SERINE/THREONINE-PROTEIN KINASE TNNI3K-RELATED"/>
    <property type="match status" value="1"/>
</dbReference>
<gene>
    <name evidence="8" type="ORF">TrST_g14310</name>
</gene>
<keyword evidence="3 4" id="KW-0067">ATP-binding</keyword>
<dbReference type="InterPro" id="IPR000719">
    <property type="entry name" value="Prot_kinase_dom"/>
</dbReference>
<feature type="transmembrane region" description="Helical" evidence="6">
    <location>
        <begin position="244"/>
        <end position="263"/>
    </location>
</feature>
<comment type="caution">
    <text evidence="8">The sequence shown here is derived from an EMBL/GenBank/DDBJ whole genome shotgun (WGS) entry which is preliminary data.</text>
</comment>
<dbReference type="Pfam" id="PF00069">
    <property type="entry name" value="Pkinase"/>
    <property type="match status" value="1"/>
</dbReference>
<dbReference type="Proteomes" id="UP001165085">
    <property type="component" value="Unassembled WGS sequence"/>
</dbReference>
<feature type="compositionally biased region" description="Polar residues" evidence="5">
    <location>
        <begin position="442"/>
        <end position="453"/>
    </location>
</feature>
<dbReference type="PROSITE" id="PS50011">
    <property type="entry name" value="PROTEIN_KINASE_DOM"/>
    <property type="match status" value="1"/>
</dbReference>
<dbReference type="EMBL" id="BRXY01000058">
    <property type="protein sequence ID" value="GMH59321.1"/>
    <property type="molecule type" value="Genomic_DNA"/>
</dbReference>
<keyword evidence="1" id="KW-0418">Kinase</keyword>
<evidence type="ECO:0000313" key="9">
    <source>
        <dbReference type="Proteomes" id="UP001165085"/>
    </source>
</evidence>
<keyword evidence="9" id="KW-1185">Reference proteome</keyword>
<evidence type="ECO:0000256" key="6">
    <source>
        <dbReference type="SAM" id="Phobius"/>
    </source>
</evidence>
<dbReference type="InterPro" id="IPR011009">
    <property type="entry name" value="Kinase-like_dom_sf"/>
</dbReference>
<dbReference type="InterPro" id="IPR008271">
    <property type="entry name" value="Ser/Thr_kinase_AS"/>
</dbReference>
<feature type="binding site" evidence="4">
    <location>
        <position position="366"/>
    </location>
    <ligand>
        <name>ATP</name>
        <dbReference type="ChEBI" id="CHEBI:30616"/>
    </ligand>
</feature>
<accession>A0A9W6ZWK4</accession>
<name>A0A9W6ZWK4_9STRA</name>
<evidence type="ECO:0000256" key="4">
    <source>
        <dbReference type="PROSITE-ProRule" id="PRU10141"/>
    </source>
</evidence>
<keyword evidence="6" id="KW-0812">Transmembrane</keyword>
<organism evidence="8 9">
    <name type="scientific">Triparma strigata</name>
    <dbReference type="NCBI Taxonomy" id="1606541"/>
    <lineage>
        <taxon>Eukaryota</taxon>
        <taxon>Sar</taxon>
        <taxon>Stramenopiles</taxon>
        <taxon>Ochrophyta</taxon>
        <taxon>Bolidophyceae</taxon>
        <taxon>Parmales</taxon>
        <taxon>Triparmaceae</taxon>
        <taxon>Triparma</taxon>
    </lineage>
</organism>
<dbReference type="AlphaFoldDB" id="A0A9W6ZWK4"/>
<dbReference type="PROSITE" id="PS00107">
    <property type="entry name" value="PROTEIN_KINASE_ATP"/>
    <property type="match status" value="1"/>
</dbReference>
<dbReference type="OrthoDB" id="4062651at2759"/>
<evidence type="ECO:0000256" key="5">
    <source>
        <dbReference type="SAM" id="MobiDB-lite"/>
    </source>
</evidence>
<dbReference type="InterPro" id="IPR017441">
    <property type="entry name" value="Protein_kinase_ATP_BS"/>
</dbReference>
<dbReference type="InterPro" id="IPR051681">
    <property type="entry name" value="Ser/Thr_Kinases-Pseudokinases"/>
</dbReference>
<reference evidence="9" key="1">
    <citation type="journal article" date="2023" name="Commun. Biol.">
        <title>Genome analysis of Parmales, the sister group of diatoms, reveals the evolutionary specialization of diatoms from phago-mixotrophs to photoautotrophs.</title>
        <authorList>
            <person name="Ban H."/>
            <person name="Sato S."/>
            <person name="Yoshikawa S."/>
            <person name="Yamada K."/>
            <person name="Nakamura Y."/>
            <person name="Ichinomiya M."/>
            <person name="Sato N."/>
            <person name="Blanc-Mathieu R."/>
            <person name="Endo H."/>
            <person name="Kuwata A."/>
            <person name="Ogata H."/>
        </authorList>
    </citation>
    <scope>NUCLEOTIDE SEQUENCE [LARGE SCALE GENOMIC DNA]</scope>
    <source>
        <strain evidence="9">NIES 3701</strain>
    </source>
</reference>
<dbReference type="PROSITE" id="PS00108">
    <property type="entry name" value="PROTEIN_KINASE_ST"/>
    <property type="match status" value="1"/>
</dbReference>
<keyword evidence="6" id="KW-0472">Membrane</keyword>
<dbReference type="InterPro" id="IPR001245">
    <property type="entry name" value="Ser-Thr/Tyr_kinase_cat_dom"/>
</dbReference>
<proteinExistence type="predicted"/>
<dbReference type="GO" id="GO:0004674">
    <property type="term" value="F:protein serine/threonine kinase activity"/>
    <property type="evidence" value="ECO:0007669"/>
    <property type="project" value="UniProtKB-KW"/>
</dbReference>
<dbReference type="Pfam" id="PF07714">
    <property type="entry name" value="PK_Tyr_Ser-Thr"/>
    <property type="match status" value="1"/>
</dbReference>
<dbReference type="InterPro" id="IPR023393">
    <property type="entry name" value="START-like_dom_sf"/>
</dbReference>
<feature type="region of interest" description="Disordered" evidence="5">
    <location>
        <begin position="442"/>
        <end position="464"/>
    </location>
</feature>
<dbReference type="SUPFAM" id="SSF55961">
    <property type="entry name" value="Bet v1-like"/>
    <property type="match status" value="1"/>
</dbReference>
<keyword evidence="1" id="KW-0808">Transferase</keyword>
<protein>
    <recommendedName>
        <fullName evidence="7">Protein kinase domain-containing protein</fullName>
    </recommendedName>
</protein>
<evidence type="ECO:0000313" key="8">
    <source>
        <dbReference type="EMBL" id="GMH59321.1"/>
    </source>
</evidence>
<dbReference type="Gene3D" id="3.30.530.20">
    <property type="match status" value="1"/>
</dbReference>
<evidence type="ECO:0000259" key="7">
    <source>
        <dbReference type="PROSITE" id="PS50011"/>
    </source>
</evidence>
<sequence length="1080" mass="121661">MQVCDYAVYTDGGDVHIPTVSFFNAPADSYMATIEFADGTNTTLPATSSASTTPPGPGLIFTAPSFSIPSFAQVTFHAQSDGSLQLSPVGWEAGAANPALPSVVLCYYDPPTSFVSLFPSSFDFPEANTPERSLTVESSDALIAHSSSAVEVNGVRLSDCVLSSPVHLTCPFPSTSSSPVYFSESVVISSTVQAKVSLSLDGADANFVDTGLSLDLDIKPGSPSVENAVVGGNSHFHQVENSTIVALIVVFVFVLILSVYFNWSTWRNTKAKVDVYRKKNNTLSSSVKDLTNWNKYLAENLKRQTMRNDELEVMKDALDSLSKERSNLLKEVMIPSKEILLMDLLGKGGNGEVHLAMFRNQRIALKRIVRIDQESVKRFRFECFMMKELRHPNIVKLVGVCWDDIMMACCLEYVENGTLETWLRKSVLDKIAANKLVGQVNNSKESHTGNISSGHKHSYGLRNSKNTSLRQKSNGLSLEECKLWHSKTLAQACFEGWASPLSSLYTQADLDLADRASKQILKQIDLVNKGKGGWKEIPIELETFDEEFQNRESDLSTFKSYVKMGQETIRGLWECACEFEVNVTPSQYMASQMHKDNYTETPEFKRLGEAAQRGYLVFYCQYKKLGSVVKDQEMVYRGVGKYFGAGRYLHASESCEHEMLPARAGVVRTKIHPCGQIFFPISDESGKIVRTKVFRYLSIDLQLPKILNILGQRQFTLETARTLVQPQLQEKLIAEKLVEEYMPVLTDGLTWKEHVLPIMTECAAVMNYLHQARYYKEEDKEYKECIIHRDLKPENMLLTRNFSLRLADFGESRAADERATMSVVGTPLFIAPEIQRNERYDSKVDTYSFAMCLVACIRAEKNLFSFLMECLRKDSRRSSMFGIGMFMLTSKMLNKKWRPRLPRRFINSYPKLNALIHECWDDNPTKRPTFEDIHSRMKGEILAEVMLVEEPDIELLSVQDDSMYHYDYANNANEEIDPEVENKFRSELHAVLDPSLNGNGSIIQGSALKAERPNSPEGLSLEPIMSGSAIRRMKTELEIEKMKNKKLIEENLKQSMEVVKLRDAMVEKSTEALHGLLGDL</sequence>